<accession>A0A0P0F8Q3</accession>
<evidence type="ECO:0000313" key="7">
    <source>
        <dbReference type="Proteomes" id="UP000436858"/>
    </source>
</evidence>
<evidence type="ECO:0000313" key="3">
    <source>
        <dbReference type="EMBL" id="RHL62493.1"/>
    </source>
</evidence>
<reference evidence="6 7" key="2">
    <citation type="journal article" date="2019" name="Nat. Med.">
        <title>A library of human gut bacterial isolates paired with longitudinal multiomics data enables mechanistic microbiome research.</title>
        <authorList>
            <person name="Poyet M."/>
            <person name="Groussin M."/>
            <person name="Gibbons S.M."/>
            <person name="Avila-Pacheco J."/>
            <person name="Jiang X."/>
            <person name="Kearney S.M."/>
            <person name="Perrotta A.R."/>
            <person name="Berdy B."/>
            <person name="Zhao S."/>
            <person name="Lieberman T.D."/>
            <person name="Swanson P.K."/>
            <person name="Smith M."/>
            <person name="Roesemann S."/>
            <person name="Alexander J.E."/>
            <person name="Rich S.A."/>
            <person name="Livny J."/>
            <person name="Vlamakis H."/>
            <person name="Clish C."/>
            <person name="Bullock K."/>
            <person name="Deik A."/>
            <person name="Scott J."/>
            <person name="Pierce K.A."/>
            <person name="Xavier R.J."/>
            <person name="Alm E.J."/>
        </authorList>
    </citation>
    <scope>NUCLEOTIDE SEQUENCE [LARGE SCALE GENOMIC DNA]</scope>
    <source>
        <strain evidence="1 6">BIOML-A160</strain>
        <strain evidence="2 7">BIOML-A162</strain>
    </source>
</reference>
<dbReference type="EMBL" id="QROV01000005">
    <property type="protein sequence ID" value="RHL62493.1"/>
    <property type="molecule type" value="Genomic_DNA"/>
</dbReference>
<dbReference type="Pfam" id="PF09357">
    <property type="entry name" value="RteC"/>
    <property type="match status" value="1"/>
</dbReference>
<evidence type="ECO:0000313" key="4">
    <source>
        <dbReference type="EMBL" id="UYU71563.1"/>
    </source>
</evidence>
<reference evidence="3 5" key="1">
    <citation type="submission" date="2018-08" db="EMBL/GenBank/DDBJ databases">
        <title>A genome reference for cultivated species of the human gut microbiota.</title>
        <authorList>
            <person name="Zou Y."/>
            <person name="Xue W."/>
            <person name="Luo G."/>
        </authorList>
    </citation>
    <scope>NUCLEOTIDE SEQUENCE [LARGE SCALE GENOMIC DNA]</scope>
    <source>
        <strain evidence="3 5">AF37-12</strain>
    </source>
</reference>
<evidence type="ECO:0000313" key="5">
    <source>
        <dbReference type="Proteomes" id="UP000283616"/>
    </source>
</evidence>
<dbReference type="Proteomes" id="UP000283616">
    <property type="component" value="Unassembled WGS sequence"/>
</dbReference>
<gene>
    <name evidence="3" type="ORF">DW011_06275</name>
    <name evidence="1" type="ORF">GAN75_23275</name>
    <name evidence="2" type="ORF">GAN91_15330</name>
    <name evidence="4" type="ORF">KQP59_00165</name>
</gene>
<protein>
    <submittedName>
        <fullName evidence="4">RteC domain-containing protein</fullName>
    </submittedName>
    <submittedName>
        <fullName evidence="3">RteC protein</fullName>
    </submittedName>
</protein>
<dbReference type="Proteomes" id="UP000436858">
    <property type="component" value="Unassembled WGS sequence"/>
</dbReference>
<sequence>MKPFTECRIFNYLSLASSPKQTVSDEEFSSSYTEYEQYLYDLAIESVSVSERLRHLLHSKVELISLKKLFTRTGHFHTAVAEFYLDKCLLLVEAEIELVNFGVQYPGTITTPSSFLSSLHWKGSLVNLMELISSLDYSGLITDESGKRLSFAGIVSAFEKLFNVAIPKPYDLRADLARRKKNYSVLLPKLKETFEKNIAACGNGK</sequence>
<reference evidence="4" key="3">
    <citation type="submission" date="2021-06" db="EMBL/GenBank/DDBJ databases">
        <title>Interrogation of the integrated mobile genetic elements in gut-associated Bacteroides with a consensus prediction approach.</title>
        <authorList>
            <person name="Campbell D.E."/>
            <person name="Leigh J.R."/>
            <person name="Kim T."/>
            <person name="England W."/>
            <person name="Whitaker R.J."/>
            <person name="Degnan P.H."/>
        </authorList>
    </citation>
    <scope>NUCLEOTIDE SEQUENCE</scope>
    <source>
        <strain evidence="4">VPI-BTDOT2</strain>
    </source>
</reference>
<dbReference type="InterPro" id="IPR018534">
    <property type="entry name" value="Tet_reg_excision_RteC"/>
</dbReference>
<dbReference type="AlphaFoldDB" id="A0A0P0F8Q3"/>
<organism evidence="3 5">
    <name type="scientific">Bacteroides thetaiotaomicron</name>
    <dbReference type="NCBI Taxonomy" id="818"/>
    <lineage>
        <taxon>Bacteria</taxon>
        <taxon>Pseudomonadati</taxon>
        <taxon>Bacteroidota</taxon>
        <taxon>Bacteroidia</taxon>
        <taxon>Bacteroidales</taxon>
        <taxon>Bacteroidaceae</taxon>
        <taxon>Bacteroides</taxon>
    </lineage>
</organism>
<evidence type="ECO:0000313" key="1">
    <source>
        <dbReference type="EMBL" id="KAB4451347.1"/>
    </source>
</evidence>
<proteinExistence type="predicted"/>
<dbReference type="EMBL" id="CP083681">
    <property type="protein sequence ID" value="UYU71563.1"/>
    <property type="molecule type" value="Genomic_DNA"/>
</dbReference>
<evidence type="ECO:0000313" key="2">
    <source>
        <dbReference type="EMBL" id="KAB4480421.1"/>
    </source>
</evidence>
<name>A0A0P0F8Q3_BACT4</name>
<dbReference type="RefSeq" id="WP_004308105.1">
    <property type="nucleotide sequence ID" value="NZ_CAXSMB010000046.1"/>
</dbReference>
<dbReference type="Proteomes" id="UP001156216">
    <property type="component" value="Chromosome"/>
</dbReference>
<dbReference type="Proteomes" id="UP000436825">
    <property type="component" value="Unassembled WGS sequence"/>
</dbReference>
<evidence type="ECO:0000313" key="6">
    <source>
        <dbReference type="Proteomes" id="UP000436825"/>
    </source>
</evidence>
<dbReference type="EMBL" id="WCRY01000014">
    <property type="protein sequence ID" value="KAB4480421.1"/>
    <property type="molecule type" value="Genomic_DNA"/>
</dbReference>
<dbReference type="KEGG" id="btho:Btheta7330_01645"/>
<dbReference type="EMBL" id="WCRW01000022">
    <property type="protein sequence ID" value="KAB4451347.1"/>
    <property type="molecule type" value="Genomic_DNA"/>
</dbReference>
<dbReference type="GeneID" id="75113239"/>